<organism evidence="1 2">
    <name type="scientific">Phytophthora rubi</name>
    <dbReference type="NCBI Taxonomy" id="129364"/>
    <lineage>
        <taxon>Eukaryota</taxon>
        <taxon>Sar</taxon>
        <taxon>Stramenopiles</taxon>
        <taxon>Oomycota</taxon>
        <taxon>Peronosporomycetes</taxon>
        <taxon>Peronosporales</taxon>
        <taxon>Peronosporaceae</taxon>
        <taxon>Phytophthora</taxon>
    </lineage>
</organism>
<comment type="caution">
    <text evidence="1">The sequence shown here is derived from an EMBL/GenBank/DDBJ whole genome shotgun (WGS) entry which is preliminary data.</text>
</comment>
<evidence type="ECO:0000313" key="2">
    <source>
        <dbReference type="Proteomes" id="UP000435112"/>
    </source>
</evidence>
<dbReference type="EMBL" id="QXFU01001969">
    <property type="protein sequence ID" value="KAE8992480.1"/>
    <property type="molecule type" value="Genomic_DNA"/>
</dbReference>
<dbReference type="OrthoDB" id="10469459at2759"/>
<dbReference type="AlphaFoldDB" id="A0A6A3JCP7"/>
<protein>
    <submittedName>
        <fullName evidence="1">Uncharacterized protein</fullName>
    </submittedName>
</protein>
<name>A0A6A3JCP7_9STRA</name>
<accession>A0A6A3JCP7</accession>
<evidence type="ECO:0000313" key="1">
    <source>
        <dbReference type="EMBL" id="KAE8992480.1"/>
    </source>
</evidence>
<gene>
    <name evidence="1" type="ORF">PR002_g20530</name>
</gene>
<proteinExistence type="predicted"/>
<sequence>MFLMDVVADTTCKPVYSPKPLLGLWEVFGAPEGIDQLDLKVLLPGATTRGTGSDCSFEVVVAKLRRRSVRLLFVLLSATKLNIMVVTNGHAAHVSSAHTCSSRTWRSSSYSAHGYSSYRAATQPNGSEVLVAARTKHAARTQAGETQVVANNKDVEYPPANIYRQRPVQKVFQGRVKTLELARRNNANWFSAAFAIVAVWYMQVSFSDQLGIILPASGPGRFGARYIAKIYGLHNLLELNLHLVRGPQLAVNIIQR</sequence>
<dbReference type="Proteomes" id="UP000435112">
    <property type="component" value="Unassembled WGS sequence"/>
</dbReference>
<reference evidence="1 2" key="1">
    <citation type="submission" date="2018-09" db="EMBL/GenBank/DDBJ databases">
        <title>Genomic investigation of the strawberry pathogen Phytophthora fragariae indicates pathogenicity is determined by transcriptional variation in three key races.</title>
        <authorList>
            <person name="Adams T.M."/>
            <person name="Armitage A.D."/>
            <person name="Sobczyk M.K."/>
            <person name="Bates H.J."/>
            <person name="Dunwell J.M."/>
            <person name="Nellist C.F."/>
            <person name="Harrison R.J."/>
        </authorList>
    </citation>
    <scope>NUCLEOTIDE SEQUENCE [LARGE SCALE GENOMIC DNA]</scope>
    <source>
        <strain evidence="1 2">SCRP324</strain>
    </source>
</reference>